<dbReference type="Gene3D" id="3.30.70.3490">
    <property type="match status" value="1"/>
</dbReference>
<dbReference type="FunFam" id="1.10.287.2720:FF:000001">
    <property type="entry name" value="Oxysterol-binding OBPalpha"/>
    <property type="match status" value="1"/>
</dbReference>
<dbReference type="Gene3D" id="2.40.160.120">
    <property type="match status" value="1"/>
</dbReference>
<dbReference type="AlphaFoldDB" id="A0A7M7K9H0"/>
<evidence type="ECO:0008006" key="5">
    <source>
        <dbReference type="Google" id="ProtNLM"/>
    </source>
</evidence>
<evidence type="ECO:0000313" key="3">
    <source>
        <dbReference type="EnsemblMetazoa" id="XP_022663532"/>
    </source>
</evidence>
<evidence type="ECO:0000256" key="1">
    <source>
        <dbReference type="ARBA" id="ARBA00008842"/>
    </source>
</evidence>
<keyword evidence="4" id="KW-1185">Reference proteome</keyword>
<dbReference type="RefSeq" id="XP_022663531.1">
    <property type="nucleotide sequence ID" value="XM_022807796.1"/>
</dbReference>
<dbReference type="Pfam" id="PF01237">
    <property type="entry name" value="Oxysterol_BP"/>
    <property type="match status" value="1"/>
</dbReference>
<dbReference type="EnsemblMetazoa" id="XM_022807797">
    <property type="protein sequence ID" value="XP_022663532"/>
    <property type="gene ID" value="LOC111251325"/>
</dbReference>
<dbReference type="GO" id="GO:0005829">
    <property type="term" value="C:cytosol"/>
    <property type="evidence" value="ECO:0007669"/>
    <property type="project" value="TreeGrafter"/>
</dbReference>
<dbReference type="InterPro" id="IPR037239">
    <property type="entry name" value="OSBP_sf"/>
</dbReference>
<proteinExistence type="inferred from homology"/>
<reference evidence="3" key="1">
    <citation type="submission" date="2021-01" db="UniProtKB">
        <authorList>
            <consortium name="EnsemblMetazoa"/>
        </authorList>
    </citation>
    <scope>IDENTIFICATION</scope>
</reference>
<dbReference type="EnsemblMetazoa" id="XM_022807796">
    <property type="protein sequence ID" value="XP_022663531"/>
    <property type="gene ID" value="LOC111251325"/>
</dbReference>
<dbReference type="InterPro" id="IPR000648">
    <property type="entry name" value="Oxysterol-bd"/>
</dbReference>
<dbReference type="GeneID" id="111251325"/>
<dbReference type="GO" id="GO:0032934">
    <property type="term" value="F:sterol binding"/>
    <property type="evidence" value="ECO:0007669"/>
    <property type="project" value="TreeGrafter"/>
</dbReference>
<dbReference type="RefSeq" id="XP_022663532.1">
    <property type="nucleotide sequence ID" value="XM_022807797.1"/>
</dbReference>
<dbReference type="KEGG" id="vde:111251325"/>
<dbReference type="Proteomes" id="UP000594260">
    <property type="component" value="Unplaced"/>
</dbReference>
<dbReference type="PANTHER" id="PTHR10972">
    <property type="entry name" value="OXYSTEROL-BINDING PROTEIN-RELATED"/>
    <property type="match status" value="1"/>
</dbReference>
<feature type="region of interest" description="Disordered" evidence="2">
    <location>
        <begin position="1"/>
        <end position="30"/>
    </location>
</feature>
<dbReference type="PANTHER" id="PTHR10972:SF102">
    <property type="entry name" value="OXYSTEROL-BINDING PROTEIN"/>
    <property type="match status" value="1"/>
</dbReference>
<accession>A0A7M7K9H0</accession>
<dbReference type="OMA" id="VHTHKKD"/>
<protein>
    <recommendedName>
        <fullName evidence="5">Oxysterol-binding protein</fullName>
    </recommendedName>
</protein>
<dbReference type="OrthoDB" id="14833at2759"/>
<evidence type="ECO:0000313" key="4">
    <source>
        <dbReference type="Proteomes" id="UP000594260"/>
    </source>
</evidence>
<dbReference type="Gene3D" id="1.10.287.2720">
    <property type="match status" value="1"/>
</dbReference>
<sequence length="417" mass="48177">MSVDSAKVRSIKKATPTRFQPPPEAPREFKPTDLDVMYNDATKDDDIRETRSVLMHLLSQVTIGMDLTKVTLPTHILERRSLLEFYASFFTHADLFINIASYGTPCDRMVALVRWYMSAYHVSLKPKRPKKPYNPVLGEVFKCYYEISDNDPTSSSTADGRMPSRETIRSDLRFIAEQVSHQPPISAFYAECPAMNITCTAHIHTKTQFRGTHVTVQLVGKGRIILHSHNEEYECTFPTVYIRSIFSTPWMEFGDSINIACRHTEMSCEIKFITKGVFGGDANTIKGYIKNKGDTIAKLTGNWTDVVFISQIVKDRKTKSGYGDNKVLFNVATATHNRMHVRSVEQQEPFESRRIWANVTYHLFYENLELATMYKNKVEEAQRQERYNRERLSVTWKPREFVSESGGWVYKNRYKPR</sequence>
<dbReference type="SUPFAM" id="SSF144000">
    <property type="entry name" value="Oxysterol-binding protein-like"/>
    <property type="match status" value="1"/>
</dbReference>
<organism evidence="3 4">
    <name type="scientific">Varroa destructor</name>
    <name type="common">Honeybee mite</name>
    <dbReference type="NCBI Taxonomy" id="109461"/>
    <lineage>
        <taxon>Eukaryota</taxon>
        <taxon>Metazoa</taxon>
        <taxon>Ecdysozoa</taxon>
        <taxon>Arthropoda</taxon>
        <taxon>Chelicerata</taxon>
        <taxon>Arachnida</taxon>
        <taxon>Acari</taxon>
        <taxon>Parasitiformes</taxon>
        <taxon>Mesostigmata</taxon>
        <taxon>Gamasina</taxon>
        <taxon>Dermanyssoidea</taxon>
        <taxon>Varroidae</taxon>
        <taxon>Varroa</taxon>
    </lineage>
</organism>
<dbReference type="InParanoid" id="A0A7M7K9H0"/>
<name>A0A7M7K9H0_VARDE</name>
<evidence type="ECO:0000256" key="2">
    <source>
        <dbReference type="SAM" id="MobiDB-lite"/>
    </source>
</evidence>
<dbReference type="GO" id="GO:0016020">
    <property type="term" value="C:membrane"/>
    <property type="evidence" value="ECO:0007669"/>
    <property type="project" value="TreeGrafter"/>
</dbReference>
<comment type="similarity">
    <text evidence="1">Belongs to the OSBP family.</text>
</comment>